<keyword evidence="10" id="KW-0548">Nucleotidyltransferase</keyword>
<dbReference type="Gene3D" id="3.30.70.270">
    <property type="match status" value="1"/>
</dbReference>
<feature type="transmembrane region" description="Helical" evidence="6">
    <location>
        <begin position="282"/>
        <end position="306"/>
    </location>
</feature>
<dbReference type="CDD" id="cd12914">
    <property type="entry name" value="PDC1_DGC_like"/>
    <property type="match status" value="1"/>
</dbReference>
<dbReference type="InterPro" id="IPR000700">
    <property type="entry name" value="PAS-assoc_C"/>
</dbReference>
<dbReference type="InterPro" id="IPR033479">
    <property type="entry name" value="dCache_1"/>
</dbReference>
<feature type="domain" description="PAS" evidence="7">
    <location>
        <begin position="325"/>
        <end position="400"/>
    </location>
</feature>
<evidence type="ECO:0000256" key="1">
    <source>
        <dbReference type="ARBA" id="ARBA00004651"/>
    </source>
</evidence>
<dbReference type="Pfam" id="PF08447">
    <property type="entry name" value="PAS_3"/>
    <property type="match status" value="2"/>
</dbReference>
<dbReference type="PANTHER" id="PTHR44757">
    <property type="entry name" value="DIGUANYLATE CYCLASE DGCP"/>
    <property type="match status" value="1"/>
</dbReference>
<evidence type="ECO:0000313" key="10">
    <source>
        <dbReference type="EMBL" id="TGJ77647.1"/>
    </source>
</evidence>
<dbReference type="InterPro" id="IPR000160">
    <property type="entry name" value="GGDEF_dom"/>
</dbReference>
<dbReference type="SMART" id="SM00086">
    <property type="entry name" value="PAC"/>
    <property type="match status" value="3"/>
</dbReference>
<dbReference type="PROSITE" id="PS50112">
    <property type="entry name" value="PAS"/>
    <property type="match status" value="2"/>
</dbReference>
<dbReference type="SMART" id="SM00267">
    <property type="entry name" value="GGDEF"/>
    <property type="match status" value="1"/>
</dbReference>
<dbReference type="SMART" id="SM00091">
    <property type="entry name" value="PAS"/>
    <property type="match status" value="3"/>
</dbReference>
<feature type="transmembrane region" description="Helical" evidence="6">
    <location>
        <begin position="12"/>
        <end position="33"/>
    </location>
</feature>
<evidence type="ECO:0000256" key="5">
    <source>
        <dbReference type="ARBA" id="ARBA00023136"/>
    </source>
</evidence>
<keyword evidence="5 6" id="KW-0472">Membrane</keyword>
<sequence>MLKSRINTSITAILVMAAAILVIILSFSHYTLLVKNTFTEDNQKNLASEAGQDALIVRNELQFAEASVRGLSKVMEAQYHSLGKEEIQSFLKKMDSSDPIISLSYVQADGTCYFQDGRILPIADRAYFKKVMGGSIVIAPVEDSRLDGKNMIVAAAPVRLSGKTVGAVQAIIPANKIDALLNVNGNEDFSETNIVLGNGTIISTTNPEKRNSNIFSNTNLTFEDSNGLNLIKSNMRGGKSGNSHYYTNKNEYFVFYMPLGIEDWYIFKTVSVSEIAFKTNKIMHYTIPLMAHLIVAMLLFILYMVLSDRKNRKMIRNKNDELRSTKVELETFIANLPGGAFRYNDSEDMEFQFVSDGLLKMFGYSREQFLEKYHNSFCNMIYGEDRVQTLNNLRQQFTQSKFAEVKYRIVTSEGEIRWFLNRVQIVTCEDGQRQFYAVVIDITESKQAHKKANDAMKQLLTLANSIPGGVAQYAYEDGKLKLVYASEGFYRLCGYTEEEYKSKEHEGIENVHPDDARFLSSMISRQIAEKRPIMAEFRMVQRDGKVIWVSLSGTRTVNQNQQVFYQCVFSDITTLKMTQEELEVEQERYQIAENLSDDIMFEYDIPADCMEFSPLFTALTGRHPNISGFLENILQNESICDKDLPEFKAYLNKLRMGNADSETEVRFITKSNEFIWHRIKAKIIYDSYGRPSKAVGKAYNIDKQKKEMQRLLDKSQRDPLTNLFNKTATQSQIEDHLAESAPVERHALMMLDIDNFKAINDQFGHMTGDEVIMEISHRLQKLFRTSDVVGRIGGDEFVVFLRDISADDLIEQKAKAMCEIFRTTHASKDLSYQISGSIGIALFPEDGKTYQELYPKADAALYKAKRRGKDCYEFYSEEDDFCD</sequence>
<dbReference type="SUPFAM" id="SSF55073">
    <property type="entry name" value="Nucleotide cyclase"/>
    <property type="match status" value="1"/>
</dbReference>
<comment type="caution">
    <text evidence="10">The sequence shown here is derived from an EMBL/GenBank/DDBJ whole genome shotgun (WGS) entry which is preliminary data.</text>
</comment>
<dbReference type="CDD" id="cd01949">
    <property type="entry name" value="GGDEF"/>
    <property type="match status" value="1"/>
</dbReference>
<dbReference type="RefSeq" id="WP_135656497.1">
    <property type="nucleotide sequence ID" value="NZ_SRMQ01000001.1"/>
</dbReference>
<dbReference type="InterPro" id="IPR052155">
    <property type="entry name" value="Biofilm_reg_signaling"/>
</dbReference>
<dbReference type="NCBIfam" id="TIGR00229">
    <property type="entry name" value="sensory_box"/>
    <property type="match status" value="2"/>
</dbReference>
<feature type="domain" description="PAC" evidence="8">
    <location>
        <begin position="533"/>
        <end position="584"/>
    </location>
</feature>
<dbReference type="InterPro" id="IPR035965">
    <property type="entry name" value="PAS-like_dom_sf"/>
</dbReference>
<evidence type="ECO:0000256" key="3">
    <source>
        <dbReference type="ARBA" id="ARBA00022692"/>
    </source>
</evidence>
<protein>
    <submittedName>
        <fullName evidence="10">Putative diguanylate cyclase YegE</fullName>
        <ecNumber evidence="10">2.7.7.65</ecNumber>
    </submittedName>
</protein>
<gene>
    <name evidence="10" type="primary">yegE_1</name>
    <name evidence="10" type="ORF">CAGA_00380</name>
</gene>
<dbReference type="PROSITE" id="PS50887">
    <property type="entry name" value="GGDEF"/>
    <property type="match status" value="1"/>
</dbReference>
<organism evidence="10 11">
    <name type="scientific">Caproiciproducens galactitolivorans</name>
    <dbReference type="NCBI Taxonomy" id="642589"/>
    <lineage>
        <taxon>Bacteria</taxon>
        <taxon>Bacillati</taxon>
        <taxon>Bacillota</taxon>
        <taxon>Clostridia</taxon>
        <taxon>Eubacteriales</taxon>
        <taxon>Acutalibacteraceae</taxon>
        <taxon>Caproiciproducens</taxon>
    </lineage>
</organism>
<evidence type="ECO:0000259" key="8">
    <source>
        <dbReference type="PROSITE" id="PS50113"/>
    </source>
</evidence>
<keyword evidence="3 6" id="KW-0812">Transmembrane</keyword>
<dbReference type="InterPro" id="IPR001610">
    <property type="entry name" value="PAC"/>
</dbReference>
<dbReference type="EC" id="2.7.7.65" evidence="10"/>
<dbReference type="CDD" id="cd00130">
    <property type="entry name" value="PAS"/>
    <property type="match status" value="3"/>
</dbReference>
<dbReference type="GO" id="GO:0005886">
    <property type="term" value="C:plasma membrane"/>
    <property type="evidence" value="ECO:0007669"/>
    <property type="project" value="UniProtKB-SubCell"/>
</dbReference>
<dbReference type="PROSITE" id="PS50113">
    <property type="entry name" value="PAC"/>
    <property type="match status" value="3"/>
</dbReference>
<dbReference type="Gene3D" id="3.30.450.20">
    <property type="entry name" value="PAS domain"/>
    <property type="match status" value="4"/>
</dbReference>
<dbReference type="NCBIfam" id="TIGR00254">
    <property type="entry name" value="GGDEF"/>
    <property type="match status" value="1"/>
</dbReference>
<evidence type="ECO:0000256" key="4">
    <source>
        <dbReference type="ARBA" id="ARBA00022989"/>
    </source>
</evidence>
<dbReference type="InterPro" id="IPR029787">
    <property type="entry name" value="Nucleotide_cyclase"/>
</dbReference>
<comment type="subcellular location">
    <subcellularLocation>
        <location evidence="1">Cell membrane</location>
        <topology evidence="1">Multi-pass membrane protein</topology>
    </subcellularLocation>
</comment>
<dbReference type="EMBL" id="SRMQ01000001">
    <property type="protein sequence ID" value="TGJ77647.1"/>
    <property type="molecule type" value="Genomic_DNA"/>
</dbReference>
<feature type="domain" description="PAC" evidence="8">
    <location>
        <begin position="661"/>
        <end position="713"/>
    </location>
</feature>
<dbReference type="InterPro" id="IPR043128">
    <property type="entry name" value="Rev_trsase/Diguanyl_cyclase"/>
</dbReference>
<dbReference type="Proteomes" id="UP000297714">
    <property type="component" value="Unassembled WGS sequence"/>
</dbReference>
<feature type="domain" description="PAC" evidence="8">
    <location>
        <begin position="403"/>
        <end position="454"/>
    </location>
</feature>
<evidence type="ECO:0000313" key="11">
    <source>
        <dbReference type="Proteomes" id="UP000297714"/>
    </source>
</evidence>
<name>A0A4Z0Y449_9FIRM</name>
<evidence type="ECO:0000256" key="2">
    <source>
        <dbReference type="ARBA" id="ARBA00022475"/>
    </source>
</evidence>
<dbReference type="FunFam" id="3.30.70.270:FF:000001">
    <property type="entry name" value="Diguanylate cyclase domain protein"/>
    <property type="match status" value="1"/>
</dbReference>
<dbReference type="AlphaFoldDB" id="A0A4Z0Y449"/>
<proteinExistence type="predicted"/>
<dbReference type="PANTHER" id="PTHR44757:SF2">
    <property type="entry name" value="BIOFILM ARCHITECTURE MAINTENANCE PROTEIN MBAA"/>
    <property type="match status" value="1"/>
</dbReference>
<dbReference type="GO" id="GO:0052621">
    <property type="term" value="F:diguanylate cyclase activity"/>
    <property type="evidence" value="ECO:0007669"/>
    <property type="project" value="UniProtKB-EC"/>
</dbReference>
<dbReference type="OrthoDB" id="9804955at2"/>
<feature type="domain" description="GGDEF" evidence="9">
    <location>
        <begin position="744"/>
        <end position="877"/>
    </location>
</feature>
<accession>A0A4Z0Y449</accession>
<dbReference type="CDD" id="cd12912">
    <property type="entry name" value="PDC2_MCP_like"/>
    <property type="match status" value="1"/>
</dbReference>
<evidence type="ECO:0000259" key="9">
    <source>
        <dbReference type="PROSITE" id="PS50887"/>
    </source>
</evidence>
<dbReference type="InterPro" id="IPR013655">
    <property type="entry name" value="PAS_fold_3"/>
</dbReference>
<dbReference type="Pfam" id="PF00990">
    <property type="entry name" value="GGDEF"/>
    <property type="match status" value="1"/>
</dbReference>
<reference evidence="10 11" key="1">
    <citation type="submission" date="2019-04" db="EMBL/GenBank/DDBJ databases">
        <authorList>
            <person name="Poehlein A."/>
            <person name="Bengelsdorf F.R."/>
            <person name="Duerre P."/>
            <person name="Daniel R."/>
        </authorList>
    </citation>
    <scope>NUCLEOTIDE SEQUENCE [LARGE SCALE GENOMIC DNA]</scope>
    <source>
        <strain evidence="10 11">BS-1</strain>
    </source>
</reference>
<dbReference type="SUPFAM" id="SSF55785">
    <property type="entry name" value="PYP-like sensor domain (PAS domain)"/>
    <property type="match status" value="3"/>
</dbReference>
<feature type="domain" description="PAS" evidence="7">
    <location>
        <begin position="476"/>
        <end position="530"/>
    </location>
</feature>
<dbReference type="InterPro" id="IPR000014">
    <property type="entry name" value="PAS"/>
</dbReference>
<dbReference type="Pfam" id="PF02743">
    <property type="entry name" value="dCache_1"/>
    <property type="match status" value="1"/>
</dbReference>
<keyword evidence="11" id="KW-1185">Reference proteome</keyword>
<keyword evidence="2" id="KW-1003">Cell membrane</keyword>
<keyword evidence="4 6" id="KW-1133">Transmembrane helix</keyword>
<keyword evidence="10" id="KW-0808">Transferase</keyword>
<evidence type="ECO:0000259" key="7">
    <source>
        <dbReference type="PROSITE" id="PS50112"/>
    </source>
</evidence>
<evidence type="ECO:0000256" key="6">
    <source>
        <dbReference type="SAM" id="Phobius"/>
    </source>
</evidence>